<comment type="caution">
    <text evidence="1">The sequence shown here is derived from an EMBL/GenBank/DDBJ whole genome shotgun (WGS) entry which is preliminary data.</text>
</comment>
<sequence>MQVSLIRVQLTPANDAPSNRSLNFELQFQKYIYH</sequence>
<name>A0ABN8E7V6_9VIBR</name>
<organism evidence="1 2">
    <name type="scientific">Vibrio marisflavi CECT 7928</name>
    <dbReference type="NCBI Taxonomy" id="634439"/>
    <lineage>
        <taxon>Bacteria</taxon>
        <taxon>Pseudomonadati</taxon>
        <taxon>Pseudomonadota</taxon>
        <taxon>Gammaproteobacteria</taxon>
        <taxon>Vibrionales</taxon>
        <taxon>Vibrionaceae</taxon>
        <taxon>Vibrio</taxon>
    </lineage>
</organism>
<gene>
    <name evidence="1" type="ORF">VMF7928_03418</name>
</gene>
<evidence type="ECO:0000313" key="2">
    <source>
        <dbReference type="Proteomes" id="UP000838748"/>
    </source>
</evidence>
<keyword evidence="2" id="KW-1185">Reference proteome</keyword>
<proteinExistence type="predicted"/>
<protein>
    <submittedName>
        <fullName evidence="1">Uncharacterized protein</fullName>
    </submittedName>
</protein>
<dbReference type="Proteomes" id="UP000838748">
    <property type="component" value="Unassembled WGS sequence"/>
</dbReference>
<reference evidence="1" key="1">
    <citation type="submission" date="2021-11" db="EMBL/GenBank/DDBJ databases">
        <authorList>
            <person name="Rodrigo-Torres L."/>
            <person name="Arahal R. D."/>
            <person name="Lucena T."/>
        </authorList>
    </citation>
    <scope>NUCLEOTIDE SEQUENCE</scope>
    <source>
        <strain evidence="1">CECT 7928</strain>
    </source>
</reference>
<accession>A0ABN8E7V6</accession>
<dbReference type="EMBL" id="CAKLDM010000002">
    <property type="protein sequence ID" value="CAH0541157.1"/>
    <property type="molecule type" value="Genomic_DNA"/>
</dbReference>
<evidence type="ECO:0000313" key="1">
    <source>
        <dbReference type="EMBL" id="CAH0541157.1"/>
    </source>
</evidence>